<evidence type="ECO:0000313" key="6">
    <source>
        <dbReference type="Proteomes" id="UP000253426"/>
    </source>
</evidence>
<name>A0A366HDD9_9BACT</name>
<dbReference type="OrthoDB" id="9797252at2"/>
<comment type="similarity">
    <text evidence="1">Belongs to the methyltransferase superfamily.</text>
</comment>
<dbReference type="AlphaFoldDB" id="A0A366HDD9"/>
<dbReference type="SUPFAM" id="SSF53335">
    <property type="entry name" value="S-adenosyl-L-methionine-dependent methyltransferases"/>
    <property type="match status" value="1"/>
</dbReference>
<dbReference type="CDD" id="cd02440">
    <property type="entry name" value="AdoMet_MTases"/>
    <property type="match status" value="1"/>
</dbReference>
<dbReference type="GO" id="GO:0008757">
    <property type="term" value="F:S-adenosylmethionine-dependent methyltransferase activity"/>
    <property type="evidence" value="ECO:0007669"/>
    <property type="project" value="InterPro"/>
</dbReference>
<evidence type="ECO:0000256" key="1">
    <source>
        <dbReference type="ARBA" id="ARBA00008361"/>
    </source>
</evidence>
<evidence type="ECO:0000313" key="5">
    <source>
        <dbReference type="EMBL" id="RBP40472.1"/>
    </source>
</evidence>
<proteinExistence type="inferred from homology"/>
<protein>
    <submittedName>
        <fullName evidence="5">Methyltransferase family protein</fullName>
    </submittedName>
</protein>
<dbReference type="Pfam" id="PF08241">
    <property type="entry name" value="Methyltransf_11"/>
    <property type="match status" value="1"/>
</dbReference>
<dbReference type="PANTHER" id="PTHR44942:SF4">
    <property type="entry name" value="METHYLTRANSFERASE TYPE 11 DOMAIN-CONTAINING PROTEIN"/>
    <property type="match status" value="1"/>
</dbReference>
<keyword evidence="3 5" id="KW-0808">Transferase</keyword>
<keyword evidence="6" id="KW-1185">Reference proteome</keyword>
<dbReference type="InterPro" id="IPR051052">
    <property type="entry name" value="Diverse_substrate_MTase"/>
</dbReference>
<dbReference type="Proteomes" id="UP000253426">
    <property type="component" value="Unassembled WGS sequence"/>
</dbReference>
<gene>
    <name evidence="5" type="ORF">DES53_108179</name>
</gene>
<keyword evidence="2 5" id="KW-0489">Methyltransferase</keyword>
<dbReference type="Gene3D" id="3.40.50.150">
    <property type="entry name" value="Vaccinia Virus protein VP39"/>
    <property type="match status" value="1"/>
</dbReference>
<dbReference type="RefSeq" id="WP_113960338.1">
    <property type="nucleotide sequence ID" value="NZ_QNRR01000008.1"/>
</dbReference>
<reference evidence="5 6" key="1">
    <citation type="submission" date="2018-06" db="EMBL/GenBank/DDBJ databases">
        <title>Genomic Encyclopedia of Type Strains, Phase IV (KMG-IV): sequencing the most valuable type-strain genomes for metagenomic binning, comparative biology and taxonomic classification.</title>
        <authorList>
            <person name="Goeker M."/>
        </authorList>
    </citation>
    <scope>NUCLEOTIDE SEQUENCE [LARGE SCALE GENOMIC DNA]</scope>
    <source>
        <strain evidence="5 6">DSM 25532</strain>
    </source>
</reference>
<evidence type="ECO:0000259" key="4">
    <source>
        <dbReference type="Pfam" id="PF08241"/>
    </source>
</evidence>
<organism evidence="5 6">
    <name type="scientific">Roseimicrobium gellanilyticum</name>
    <dbReference type="NCBI Taxonomy" id="748857"/>
    <lineage>
        <taxon>Bacteria</taxon>
        <taxon>Pseudomonadati</taxon>
        <taxon>Verrucomicrobiota</taxon>
        <taxon>Verrucomicrobiia</taxon>
        <taxon>Verrucomicrobiales</taxon>
        <taxon>Verrucomicrobiaceae</taxon>
        <taxon>Roseimicrobium</taxon>
    </lineage>
</organism>
<sequence length="255" mass="28230">MSDVSRDPEKRFSNRVADYVKYRPGYPDGILELLREKVGLSARSMVADIGSGTGISAEFLLQVGCTVHAVEPNADMRAAAELMLSGRAGFHSVAGAATATTLPERSVDLVVAAQAFHWFAGEATRAEFDRILKPEGWVALIWNVRKVDSTPFLVAYEALLLKHATDYGQVRHELVDDKVLASFFRDGKFSSTSFPNAQYFDYDGLKGRLLSSSYAPAVGQAGHEEMMAELERIFREYEVEGKVAIDYDTWVHLGR</sequence>
<evidence type="ECO:0000256" key="3">
    <source>
        <dbReference type="ARBA" id="ARBA00022679"/>
    </source>
</evidence>
<accession>A0A366HDD9</accession>
<comment type="caution">
    <text evidence="5">The sequence shown here is derived from an EMBL/GenBank/DDBJ whole genome shotgun (WGS) entry which is preliminary data.</text>
</comment>
<dbReference type="PANTHER" id="PTHR44942">
    <property type="entry name" value="METHYLTRANSF_11 DOMAIN-CONTAINING PROTEIN"/>
    <property type="match status" value="1"/>
</dbReference>
<dbReference type="InterPro" id="IPR013216">
    <property type="entry name" value="Methyltransf_11"/>
</dbReference>
<evidence type="ECO:0000256" key="2">
    <source>
        <dbReference type="ARBA" id="ARBA00022603"/>
    </source>
</evidence>
<feature type="domain" description="Methyltransferase type 11" evidence="4">
    <location>
        <begin position="48"/>
        <end position="139"/>
    </location>
</feature>
<dbReference type="EMBL" id="QNRR01000008">
    <property type="protein sequence ID" value="RBP40472.1"/>
    <property type="molecule type" value="Genomic_DNA"/>
</dbReference>
<dbReference type="InterPro" id="IPR029063">
    <property type="entry name" value="SAM-dependent_MTases_sf"/>
</dbReference>
<dbReference type="GO" id="GO:0032259">
    <property type="term" value="P:methylation"/>
    <property type="evidence" value="ECO:0007669"/>
    <property type="project" value="UniProtKB-KW"/>
</dbReference>